<evidence type="ECO:0000313" key="3">
    <source>
        <dbReference type="Proteomes" id="UP000030748"/>
    </source>
</evidence>
<dbReference type="EMBL" id="KI630297">
    <property type="protein sequence ID" value="EYU42302.1"/>
    <property type="molecule type" value="Genomic_DNA"/>
</dbReference>
<sequence length="127" mass="14459">FSDKPDQPIVVRLFSPPPDKTQKLRRTQSLFHFDQTGKITNFMDKTEASKKLTEDMTRESLIAISYDTDDVAANEMSPENNKNSDEFVESPNRDRDEKYRSKLISISYSPSPDAKELPLLPPGEVHG</sequence>
<dbReference type="PANTHER" id="PTHR35282:SF2">
    <property type="entry name" value="F5D14.24 PROTEIN"/>
    <property type="match status" value="1"/>
</dbReference>
<dbReference type="eggNOG" id="ENOG502SDQ8">
    <property type="taxonomic scope" value="Eukaryota"/>
</dbReference>
<dbReference type="InterPro" id="IPR049198">
    <property type="entry name" value="DUF6865"/>
</dbReference>
<dbReference type="AlphaFoldDB" id="A0A022RP90"/>
<feature type="non-terminal residue" evidence="2">
    <location>
        <position position="1"/>
    </location>
</feature>
<evidence type="ECO:0000313" key="2">
    <source>
        <dbReference type="EMBL" id="EYU42302.1"/>
    </source>
</evidence>
<reference evidence="2 3" key="1">
    <citation type="journal article" date="2013" name="Proc. Natl. Acad. Sci. U.S.A.">
        <title>Fine-scale variation in meiotic recombination in Mimulus inferred from population shotgun sequencing.</title>
        <authorList>
            <person name="Hellsten U."/>
            <person name="Wright K.M."/>
            <person name="Jenkins J."/>
            <person name="Shu S."/>
            <person name="Yuan Y."/>
            <person name="Wessler S.R."/>
            <person name="Schmutz J."/>
            <person name="Willis J.H."/>
            <person name="Rokhsar D.S."/>
        </authorList>
    </citation>
    <scope>NUCLEOTIDE SEQUENCE [LARGE SCALE GENOMIC DNA]</scope>
    <source>
        <strain evidence="3">cv. DUN x IM62</strain>
    </source>
</reference>
<proteinExistence type="predicted"/>
<dbReference type="PANTHER" id="PTHR35282">
    <property type="entry name" value="F5D14.24 PROTEIN"/>
    <property type="match status" value="1"/>
</dbReference>
<dbReference type="Proteomes" id="UP000030748">
    <property type="component" value="Unassembled WGS sequence"/>
</dbReference>
<feature type="region of interest" description="Disordered" evidence="1">
    <location>
        <begin position="68"/>
        <end position="127"/>
    </location>
</feature>
<feature type="compositionally biased region" description="Basic and acidic residues" evidence="1">
    <location>
        <begin position="91"/>
        <end position="100"/>
    </location>
</feature>
<accession>A0A022RP90</accession>
<dbReference type="STRING" id="4155.A0A022RP90"/>
<gene>
    <name evidence="2" type="ORF">MIMGU_mgv1a020879mg</name>
</gene>
<feature type="region of interest" description="Disordered" evidence="1">
    <location>
        <begin position="1"/>
        <end position="22"/>
    </location>
</feature>
<dbReference type="Pfam" id="PF21737">
    <property type="entry name" value="DUF6865"/>
    <property type="match status" value="1"/>
</dbReference>
<organism evidence="2 3">
    <name type="scientific">Erythranthe guttata</name>
    <name type="common">Yellow monkey flower</name>
    <name type="synonym">Mimulus guttatus</name>
    <dbReference type="NCBI Taxonomy" id="4155"/>
    <lineage>
        <taxon>Eukaryota</taxon>
        <taxon>Viridiplantae</taxon>
        <taxon>Streptophyta</taxon>
        <taxon>Embryophyta</taxon>
        <taxon>Tracheophyta</taxon>
        <taxon>Spermatophyta</taxon>
        <taxon>Magnoliopsida</taxon>
        <taxon>eudicotyledons</taxon>
        <taxon>Gunneridae</taxon>
        <taxon>Pentapetalae</taxon>
        <taxon>asterids</taxon>
        <taxon>lamiids</taxon>
        <taxon>Lamiales</taxon>
        <taxon>Phrymaceae</taxon>
        <taxon>Erythranthe</taxon>
    </lineage>
</organism>
<evidence type="ECO:0000256" key="1">
    <source>
        <dbReference type="SAM" id="MobiDB-lite"/>
    </source>
</evidence>
<name>A0A022RP90_ERYGU</name>
<protein>
    <submittedName>
        <fullName evidence="2">Uncharacterized protein</fullName>
    </submittedName>
</protein>
<keyword evidence="3" id="KW-1185">Reference proteome</keyword>